<name>A0A8S4MPL9_BRALA</name>
<proteinExistence type="predicted"/>
<gene>
    <name evidence="2" type="primary">Hypp9762</name>
    <name evidence="2" type="ORF">BLAG_LOCUS26403</name>
</gene>
<evidence type="ECO:0000256" key="1">
    <source>
        <dbReference type="SAM" id="MobiDB-lite"/>
    </source>
</evidence>
<evidence type="ECO:0000313" key="3">
    <source>
        <dbReference type="Proteomes" id="UP000838412"/>
    </source>
</evidence>
<organism evidence="2 3">
    <name type="scientific">Branchiostoma lanceolatum</name>
    <name type="common">Common lancelet</name>
    <name type="synonym">Amphioxus lanceolatum</name>
    <dbReference type="NCBI Taxonomy" id="7740"/>
    <lineage>
        <taxon>Eukaryota</taxon>
        <taxon>Metazoa</taxon>
        <taxon>Chordata</taxon>
        <taxon>Cephalochordata</taxon>
        <taxon>Leptocardii</taxon>
        <taxon>Amphioxiformes</taxon>
        <taxon>Branchiostomatidae</taxon>
        <taxon>Branchiostoma</taxon>
    </lineage>
</organism>
<comment type="caution">
    <text evidence="2">The sequence shown here is derived from an EMBL/GenBank/DDBJ whole genome shotgun (WGS) entry which is preliminary data.</text>
</comment>
<sequence>MIRSALFRLFAHIARADPPLEPADLLREPTPNTWTRPRGRPRRTWGDQLKEDLLTAGLTLDTAWDVARDRSTLRTICRGAMLPSGARGLE</sequence>
<keyword evidence="3" id="KW-1185">Reference proteome</keyword>
<accession>A0A8S4MPL9</accession>
<dbReference type="EMBL" id="CAKMNS010000442">
    <property type="protein sequence ID" value="CAH1277682.1"/>
    <property type="molecule type" value="Genomic_DNA"/>
</dbReference>
<reference evidence="2" key="1">
    <citation type="submission" date="2022-01" db="EMBL/GenBank/DDBJ databases">
        <authorList>
            <person name="Braso-Vives M."/>
        </authorList>
    </citation>
    <scope>NUCLEOTIDE SEQUENCE</scope>
</reference>
<protein>
    <submittedName>
        <fullName evidence="2">Hypp9762 protein</fullName>
    </submittedName>
</protein>
<dbReference type="AlphaFoldDB" id="A0A8S4MPL9"/>
<evidence type="ECO:0000313" key="2">
    <source>
        <dbReference type="EMBL" id="CAH1277682.1"/>
    </source>
</evidence>
<feature type="region of interest" description="Disordered" evidence="1">
    <location>
        <begin position="21"/>
        <end position="42"/>
    </location>
</feature>
<dbReference type="Proteomes" id="UP000838412">
    <property type="component" value="Unassembled WGS sequence"/>
</dbReference>